<dbReference type="Pfam" id="PF24708">
    <property type="entry name" value="Lip_C"/>
    <property type="match status" value="1"/>
</dbReference>
<dbReference type="SUPFAM" id="SSF53474">
    <property type="entry name" value="alpha/beta-Hydrolases"/>
    <property type="match status" value="1"/>
</dbReference>
<dbReference type="EMBL" id="JBHSPF010000076">
    <property type="protein sequence ID" value="MFC5629996.1"/>
    <property type="molecule type" value="Genomic_DNA"/>
</dbReference>
<dbReference type="InterPro" id="IPR029058">
    <property type="entry name" value="AB_hydrolase_fold"/>
</dbReference>
<evidence type="ECO:0000256" key="2">
    <source>
        <dbReference type="ARBA" id="ARBA00004613"/>
    </source>
</evidence>
<evidence type="ECO:0000256" key="8">
    <source>
        <dbReference type="ARBA" id="ARBA00023098"/>
    </source>
</evidence>
<dbReference type="InterPro" id="IPR056304">
    <property type="entry name" value="Lip-like_C"/>
</dbReference>
<evidence type="ECO:0000256" key="7">
    <source>
        <dbReference type="ARBA" id="ARBA00022963"/>
    </source>
</evidence>
<feature type="signal peptide" evidence="9">
    <location>
        <begin position="1"/>
        <end position="26"/>
    </location>
</feature>
<dbReference type="RefSeq" id="WP_270898087.1">
    <property type="nucleotide sequence ID" value="NZ_JBHSPF010000076.1"/>
</dbReference>
<evidence type="ECO:0000256" key="5">
    <source>
        <dbReference type="ARBA" id="ARBA00022729"/>
    </source>
</evidence>
<comment type="caution">
    <text evidence="11">The sequence shown here is derived from an EMBL/GenBank/DDBJ whole genome shotgun (WGS) entry which is preliminary data.</text>
</comment>
<evidence type="ECO:0000256" key="4">
    <source>
        <dbReference type="ARBA" id="ARBA00022525"/>
    </source>
</evidence>
<protein>
    <recommendedName>
        <fullName evidence="3">triacylglycerol lipase</fullName>
        <ecNumber evidence="3">3.1.1.3</ecNumber>
    </recommendedName>
</protein>
<evidence type="ECO:0000256" key="6">
    <source>
        <dbReference type="ARBA" id="ARBA00022801"/>
    </source>
</evidence>
<evidence type="ECO:0000259" key="10">
    <source>
        <dbReference type="Pfam" id="PF24708"/>
    </source>
</evidence>
<organism evidence="11 12">
    <name type="scientific">Aliibacillus thermotolerans</name>
    <dbReference type="NCBI Taxonomy" id="1834418"/>
    <lineage>
        <taxon>Bacteria</taxon>
        <taxon>Bacillati</taxon>
        <taxon>Bacillota</taxon>
        <taxon>Bacilli</taxon>
        <taxon>Bacillales</taxon>
        <taxon>Bacillaceae</taxon>
        <taxon>Aliibacillus</taxon>
    </lineage>
</organism>
<dbReference type="EC" id="3.1.1.3" evidence="3"/>
<keyword evidence="12" id="KW-1185">Reference proteome</keyword>
<evidence type="ECO:0000256" key="3">
    <source>
        <dbReference type="ARBA" id="ARBA00013279"/>
    </source>
</evidence>
<feature type="chain" id="PRO_5046792610" description="triacylglycerol lipase" evidence="9">
    <location>
        <begin position="27"/>
        <end position="430"/>
    </location>
</feature>
<sequence length="430" mass="48726">MLKKRWLIFISFLLAFTLIIPTAASASEKNYKPNIALEPIENSEGNEHPIILVHGLGGFGRDELGGIIKMWGGIHDIEKKLREKGYKVYTAAVGPVSSNRDRAIELYYQIKGGTVDYGEAHAKKYGHDRYGRTYPGFYPEWGEINPKTGKPNKVHLIGHSMGGQTIRTLAQLLYEGDPEEQKNGGNDISPLLSSEKQPWLHSVLSISSPHDGSTATYFVNDVIPIIQELVIGAGKFAGNIDPNLYDFKLDHWGIKKRPGESFHSYVRRVRNSPVWKTKDTANWDLKPEGAYELNRWVKAQTDVYYFSVSNTQSRRSLLTGYYVPDLFMNPSLHPTAYYIGSKTFRKSNFVLDKTWWENDGLVSVKAMKGPNIGSNDVIVEYNGTPRKGVWNHLGTMRQFDHLDIIGWGVRDVTSWYEDVARFLYSLSDDQ</sequence>
<comment type="subcellular location">
    <subcellularLocation>
        <location evidence="2">Secreted</location>
    </subcellularLocation>
</comment>
<evidence type="ECO:0000313" key="12">
    <source>
        <dbReference type="Proteomes" id="UP001596143"/>
    </source>
</evidence>
<dbReference type="PANTHER" id="PTHR34043:SF3">
    <property type="entry name" value="ALPHA_BETA-HYDROLASES SUPERFAMILY PROTEIN"/>
    <property type="match status" value="1"/>
</dbReference>
<keyword evidence="5 9" id="KW-0732">Signal</keyword>
<name>A0ABW0UBD8_9BACI</name>
<keyword evidence="4" id="KW-0964">Secreted</keyword>
<proteinExistence type="predicted"/>
<keyword evidence="7" id="KW-0442">Lipid degradation</keyword>
<reference evidence="12" key="1">
    <citation type="journal article" date="2019" name="Int. J. Syst. Evol. Microbiol.">
        <title>The Global Catalogue of Microorganisms (GCM) 10K type strain sequencing project: providing services to taxonomists for standard genome sequencing and annotation.</title>
        <authorList>
            <consortium name="The Broad Institute Genomics Platform"/>
            <consortium name="The Broad Institute Genome Sequencing Center for Infectious Disease"/>
            <person name="Wu L."/>
            <person name="Ma J."/>
        </authorList>
    </citation>
    <scope>NUCLEOTIDE SEQUENCE [LARGE SCALE GENOMIC DNA]</scope>
    <source>
        <strain evidence="12">CGMCC 1.15790</strain>
    </source>
</reference>
<dbReference type="Gene3D" id="3.40.50.1820">
    <property type="entry name" value="alpha/beta hydrolase"/>
    <property type="match status" value="1"/>
</dbReference>
<dbReference type="PANTHER" id="PTHR34043">
    <property type="entry name" value="ALPHA/BETA-HYDROLASES SUPERFAMILY PROTEIN"/>
    <property type="match status" value="1"/>
</dbReference>
<dbReference type="Proteomes" id="UP001596143">
    <property type="component" value="Unassembled WGS sequence"/>
</dbReference>
<evidence type="ECO:0000313" key="11">
    <source>
        <dbReference type="EMBL" id="MFC5629996.1"/>
    </source>
</evidence>
<feature type="domain" description="Lipase-like C-terminal" evidence="10">
    <location>
        <begin position="46"/>
        <end position="429"/>
    </location>
</feature>
<keyword evidence="6" id="KW-0378">Hydrolase</keyword>
<comment type="catalytic activity">
    <reaction evidence="1">
        <text>a triacylglycerol + H2O = a diacylglycerol + a fatty acid + H(+)</text>
        <dbReference type="Rhea" id="RHEA:12044"/>
        <dbReference type="ChEBI" id="CHEBI:15377"/>
        <dbReference type="ChEBI" id="CHEBI:15378"/>
        <dbReference type="ChEBI" id="CHEBI:17855"/>
        <dbReference type="ChEBI" id="CHEBI:18035"/>
        <dbReference type="ChEBI" id="CHEBI:28868"/>
        <dbReference type="EC" id="3.1.1.3"/>
    </reaction>
</comment>
<evidence type="ECO:0000256" key="9">
    <source>
        <dbReference type="SAM" id="SignalP"/>
    </source>
</evidence>
<evidence type="ECO:0000256" key="1">
    <source>
        <dbReference type="ARBA" id="ARBA00001024"/>
    </source>
</evidence>
<accession>A0ABW0UBD8</accession>
<gene>
    <name evidence="11" type="ORF">ACFPTR_14180</name>
</gene>
<keyword evidence="8" id="KW-0443">Lipid metabolism</keyword>